<sequence length="120" mass="13682">MDLVNKINDQFNSDFDLDEDDCFEMMGAVVKLFDNTTYNNLPINQVTKDLVVIAINYGQPTVGGSRCDYAISDLLNAVENHFQITSIKPNYVKLLKQEINQYALNPDREHRQLSAVLNQI</sequence>
<accession>A0ABS2GUV1</accession>
<dbReference type="EMBL" id="JACJKU010000005">
    <property type="protein sequence ID" value="MBM6940047.1"/>
    <property type="molecule type" value="Genomic_DNA"/>
</dbReference>
<dbReference type="RefSeq" id="WP_204784492.1">
    <property type="nucleotide sequence ID" value="NZ_JACJKU010000005.1"/>
</dbReference>
<name>A0ABS2GUV1_9LACO</name>
<evidence type="ECO:0008006" key="3">
    <source>
        <dbReference type="Google" id="ProtNLM"/>
    </source>
</evidence>
<proteinExistence type="predicted"/>
<evidence type="ECO:0000313" key="2">
    <source>
        <dbReference type="Proteomes" id="UP000785625"/>
    </source>
</evidence>
<keyword evidence="2" id="KW-1185">Reference proteome</keyword>
<protein>
    <recommendedName>
        <fullName evidence="3">Bacteriocin immunity protein</fullName>
    </recommendedName>
</protein>
<gene>
    <name evidence="1" type="ORF">H5975_00860</name>
</gene>
<comment type="caution">
    <text evidence="1">The sequence shown here is derived from an EMBL/GenBank/DDBJ whole genome shotgun (WGS) entry which is preliminary data.</text>
</comment>
<dbReference type="Proteomes" id="UP000785625">
    <property type="component" value="Unassembled WGS sequence"/>
</dbReference>
<organism evidence="1 2">
    <name type="scientific">Limosilactobacillus coleohominis</name>
    <dbReference type="NCBI Taxonomy" id="181675"/>
    <lineage>
        <taxon>Bacteria</taxon>
        <taxon>Bacillati</taxon>
        <taxon>Bacillota</taxon>
        <taxon>Bacilli</taxon>
        <taxon>Lactobacillales</taxon>
        <taxon>Lactobacillaceae</taxon>
        <taxon>Limosilactobacillus</taxon>
    </lineage>
</organism>
<evidence type="ECO:0000313" key="1">
    <source>
        <dbReference type="EMBL" id="MBM6940047.1"/>
    </source>
</evidence>
<reference evidence="1 2" key="1">
    <citation type="journal article" date="2021" name="Sci. Rep.">
        <title>The distribution of antibiotic resistance genes in chicken gut microbiota commensals.</title>
        <authorList>
            <person name="Juricova H."/>
            <person name="Matiasovicova J."/>
            <person name="Kubasova T."/>
            <person name="Cejkova D."/>
            <person name="Rychlik I."/>
        </authorList>
    </citation>
    <scope>NUCLEOTIDE SEQUENCE [LARGE SCALE GENOMIC DNA]</scope>
    <source>
        <strain evidence="1 2">An574</strain>
    </source>
</reference>